<protein>
    <recommendedName>
        <fullName evidence="6">tRNA-specific adenosine deaminase</fullName>
        <ecNumber evidence="6">3.5.4.33</ecNumber>
    </recommendedName>
</protein>
<evidence type="ECO:0000259" key="7">
    <source>
        <dbReference type="PROSITE" id="PS51747"/>
    </source>
</evidence>
<comment type="similarity">
    <text evidence="6">Belongs to the cytidine and deoxycytidylate deaminase family.</text>
</comment>
<keyword evidence="4 6" id="KW-0862">Zinc</keyword>
<comment type="cofactor">
    <cofactor evidence="6">
        <name>Zn(2+)</name>
        <dbReference type="ChEBI" id="CHEBI:29105"/>
    </cofactor>
    <text evidence="6">Binds 1 zinc ion per subunit.</text>
</comment>
<comment type="subunit">
    <text evidence="6">Homodimer.</text>
</comment>
<feature type="domain" description="CMP/dCMP-type deaminase" evidence="7">
    <location>
        <begin position="26"/>
        <end position="140"/>
    </location>
</feature>
<dbReference type="EMBL" id="CP002010">
    <property type="protein sequence ID" value="ADH01420.1"/>
    <property type="molecule type" value="Genomic_DNA"/>
</dbReference>
<keyword evidence="2 6" id="KW-0479">Metal-binding</keyword>
<organism evidence="8 9">
    <name type="scientific">Bifidobacterium longum subsp. longum (strain JDM301)</name>
    <dbReference type="NCBI Taxonomy" id="759350"/>
    <lineage>
        <taxon>Bacteria</taxon>
        <taxon>Bacillati</taxon>
        <taxon>Actinomycetota</taxon>
        <taxon>Actinomycetes</taxon>
        <taxon>Bifidobacteriales</taxon>
        <taxon>Bifidobacteriaceae</taxon>
        <taxon>Bifidobacterium</taxon>
    </lineage>
</organism>
<dbReference type="KEGG" id="bll:BLJ_2004"/>
<accession>D6ZX14</accession>
<dbReference type="PROSITE" id="PS51747">
    <property type="entry name" value="CYT_DCMP_DEAMINASES_2"/>
    <property type="match status" value="1"/>
</dbReference>
<dbReference type="NCBIfam" id="NF008113">
    <property type="entry name" value="PRK10860.1"/>
    <property type="match status" value="1"/>
</dbReference>
<dbReference type="HOGENOM" id="CLU_025810_3_2_11"/>
<proteinExistence type="inferred from homology"/>
<comment type="catalytic activity">
    <reaction evidence="5 6">
        <text>adenosine(34) in tRNA + H2O + H(+) = inosine(34) in tRNA + NH4(+)</text>
        <dbReference type="Rhea" id="RHEA:43168"/>
        <dbReference type="Rhea" id="RHEA-COMP:10373"/>
        <dbReference type="Rhea" id="RHEA-COMP:10374"/>
        <dbReference type="ChEBI" id="CHEBI:15377"/>
        <dbReference type="ChEBI" id="CHEBI:15378"/>
        <dbReference type="ChEBI" id="CHEBI:28938"/>
        <dbReference type="ChEBI" id="CHEBI:74411"/>
        <dbReference type="ChEBI" id="CHEBI:82852"/>
        <dbReference type="EC" id="3.5.4.33"/>
    </reaction>
</comment>
<dbReference type="Proteomes" id="UP000006740">
    <property type="component" value="Chromosome"/>
</dbReference>
<evidence type="ECO:0000256" key="4">
    <source>
        <dbReference type="ARBA" id="ARBA00022833"/>
    </source>
</evidence>
<evidence type="ECO:0000256" key="2">
    <source>
        <dbReference type="ARBA" id="ARBA00022723"/>
    </source>
</evidence>
<dbReference type="GO" id="GO:0002100">
    <property type="term" value="P:tRNA wobble adenosine to inosine editing"/>
    <property type="evidence" value="ECO:0007669"/>
    <property type="project" value="UniProtKB-UniRule"/>
</dbReference>
<dbReference type="SUPFAM" id="SSF53927">
    <property type="entry name" value="Cytidine deaminase-like"/>
    <property type="match status" value="1"/>
</dbReference>
<feature type="binding site" evidence="6">
    <location>
        <position position="78"/>
    </location>
    <ligand>
        <name>Zn(2+)</name>
        <dbReference type="ChEBI" id="CHEBI:29105"/>
        <note>catalytic</note>
    </ligand>
</feature>
<evidence type="ECO:0000256" key="5">
    <source>
        <dbReference type="ARBA" id="ARBA00048045"/>
    </source>
</evidence>
<feature type="binding site" evidence="6">
    <location>
        <position position="108"/>
    </location>
    <ligand>
        <name>Zn(2+)</name>
        <dbReference type="ChEBI" id="CHEBI:29105"/>
        <note>catalytic</note>
    </ligand>
</feature>
<evidence type="ECO:0000313" key="8">
    <source>
        <dbReference type="EMBL" id="ADH01420.1"/>
    </source>
</evidence>
<evidence type="ECO:0000256" key="1">
    <source>
        <dbReference type="ARBA" id="ARBA00022694"/>
    </source>
</evidence>
<reference evidence="8 9" key="1">
    <citation type="journal article" date="2010" name="J. Bacteriol.">
        <title>Complete genome sequence of Bifidobacterium longum JDM301.</title>
        <authorList>
            <person name="Wei Y.X."/>
            <person name="Zhang Z.Y."/>
            <person name="Liu C."/>
            <person name="Zhu Y.Z."/>
            <person name="Zhu Y.Q."/>
            <person name="Zheng H."/>
            <person name="Zhao G.P."/>
            <person name="Wang S."/>
            <person name="Guo X.K."/>
        </authorList>
    </citation>
    <scope>NUCLEOTIDE SEQUENCE [LARGE SCALE GENOMIC DNA]</scope>
    <source>
        <strain evidence="8 9">JDM301</strain>
    </source>
</reference>
<dbReference type="GO" id="GO:0008270">
    <property type="term" value="F:zinc ion binding"/>
    <property type="evidence" value="ECO:0007669"/>
    <property type="project" value="UniProtKB-UniRule"/>
</dbReference>
<feature type="binding site" evidence="6">
    <location>
        <position position="111"/>
    </location>
    <ligand>
        <name>Zn(2+)</name>
        <dbReference type="ChEBI" id="CHEBI:29105"/>
        <note>catalytic</note>
    </ligand>
</feature>
<dbReference type="GO" id="GO:0052717">
    <property type="term" value="F:tRNA-specific adenosine-34 deaminase activity"/>
    <property type="evidence" value="ECO:0007669"/>
    <property type="project" value="UniProtKB-UniRule"/>
</dbReference>
<dbReference type="Gene3D" id="3.40.140.10">
    <property type="entry name" value="Cytidine Deaminase, domain 2"/>
    <property type="match status" value="1"/>
</dbReference>
<evidence type="ECO:0000313" key="9">
    <source>
        <dbReference type="Proteomes" id="UP000006740"/>
    </source>
</evidence>
<dbReference type="Pfam" id="PF00383">
    <property type="entry name" value="dCMP_cyt_deam_1"/>
    <property type="match status" value="1"/>
</dbReference>
<dbReference type="PANTHER" id="PTHR11079">
    <property type="entry name" value="CYTOSINE DEAMINASE FAMILY MEMBER"/>
    <property type="match status" value="1"/>
</dbReference>
<keyword evidence="1 6" id="KW-0819">tRNA processing</keyword>
<keyword evidence="3 6" id="KW-0378">Hydrolase</keyword>
<dbReference type="PANTHER" id="PTHR11079:SF202">
    <property type="entry name" value="TRNA-SPECIFIC ADENOSINE DEAMINASE"/>
    <property type="match status" value="1"/>
</dbReference>
<evidence type="ECO:0000256" key="6">
    <source>
        <dbReference type="HAMAP-Rule" id="MF_00972"/>
    </source>
</evidence>
<gene>
    <name evidence="6" type="primary">tadA</name>
    <name evidence="8" type="ordered locus">BLJ_2004</name>
</gene>
<feature type="active site" description="Proton donor" evidence="6">
    <location>
        <position position="80"/>
    </location>
</feature>
<dbReference type="InterPro" id="IPR016193">
    <property type="entry name" value="Cytidine_deaminase-like"/>
</dbReference>
<dbReference type="InterPro" id="IPR002125">
    <property type="entry name" value="CMP_dCMP_dom"/>
</dbReference>
<dbReference type="CDD" id="cd01285">
    <property type="entry name" value="nucleoside_deaminase"/>
    <property type="match status" value="1"/>
</dbReference>
<dbReference type="EC" id="3.5.4.33" evidence="6"/>
<comment type="function">
    <text evidence="6">Catalyzes the deamination of adenosine to inosine at the wobble position 34 of tRNA(Arg2).</text>
</comment>
<dbReference type="AlphaFoldDB" id="D6ZX14"/>
<name>D6ZX14_BIFLJ</name>
<dbReference type="HAMAP" id="MF_00972">
    <property type="entry name" value="tRNA_aden_deaminase"/>
    <property type="match status" value="1"/>
</dbReference>
<evidence type="ECO:0000256" key="3">
    <source>
        <dbReference type="ARBA" id="ARBA00022801"/>
    </source>
</evidence>
<sequence>MKKTLSLRPIMHIMRRYEKRHTLVGMEYDEAMRRALELAGQAAAAGDVPVGAVVLDAAGQIVGRGYNTREADGDPLAHAEIIAMRQAAQALGAWNLADCTLAVTLEPCPMCAGACIQTHIGTIAFGAWDPKLGACGSIWDIPRDPHIGHSPEVHGGVLEGECQSILTDFFAQRR</sequence>
<dbReference type="InterPro" id="IPR028883">
    <property type="entry name" value="tRNA_aden_deaminase"/>
</dbReference>